<evidence type="ECO:0000256" key="1">
    <source>
        <dbReference type="SAM" id="SignalP"/>
    </source>
</evidence>
<dbReference type="RefSeq" id="WP_188337293.1">
    <property type="nucleotide sequence ID" value="NZ_CP061281.1"/>
</dbReference>
<feature type="signal peptide" evidence="1">
    <location>
        <begin position="1"/>
        <end position="27"/>
    </location>
</feature>
<reference evidence="2 3" key="1">
    <citation type="submission" date="2020-09" db="EMBL/GenBank/DDBJ databases">
        <title>A novel species.</title>
        <authorList>
            <person name="Gao J."/>
        </authorList>
    </citation>
    <scope>NUCLEOTIDE SEQUENCE [LARGE SCALE GENOMIC DNA]</scope>
    <source>
        <strain evidence="2 3">CRXT-Y-14</strain>
    </source>
</reference>
<dbReference type="EMBL" id="CP061281">
    <property type="protein sequence ID" value="QNS04559.1"/>
    <property type="molecule type" value="Genomic_DNA"/>
</dbReference>
<name>A0A7H1B754_9ACTN</name>
<dbReference type="AlphaFoldDB" id="A0A7H1B754"/>
<proteinExistence type="predicted"/>
<sequence>MRLRLLLGTAATAAGVAAVSLVPTATASPASPARAERVAAASPSVSPAAPYFYSDGPGYTCPTGNLCVRAWDPNKGQYKVFKLYECHTYSLSYFKGNGGYANFQTGDRATATFYGQSGNVLKNVPVDAQSTSYDWGPVWKIRNCY</sequence>
<keyword evidence="3" id="KW-1185">Reference proteome</keyword>
<evidence type="ECO:0000313" key="3">
    <source>
        <dbReference type="Proteomes" id="UP000516428"/>
    </source>
</evidence>
<keyword evidence="1" id="KW-0732">Signal</keyword>
<protein>
    <recommendedName>
        <fullName evidence="4">Peptidase inhibitor family I36</fullName>
    </recommendedName>
</protein>
<organism evidence="2 3">
    <name type="scientific">Streptomyces xanthii</name>
    <dbReference type="NCBI Taxonomy" id="2768069"/>
    <lineage>
        <taxon>Bacteria</taxon>
        <taxon>Bacillati</taxon>
        <taxon>Actinomycetota</taxon>
        <taxon>Actinomycetes</taxon>
        <taxon>Kitasatosporales</taxon>
        <taxon>Streptomycetaceae</taxon>
        <taxon>Streptomyces</taxon>
    </lineage>
</organism>
<evidence type="ECO:0000313" key="2">
    <source>
        <dbReference type="EMBL" id="QNS04559.1"/>
    </source>
</evidence>
<dbReference type="Proteomes" id="UP000516428">
    <property type="component" value="Chromosome"/>
</dbReference>
<feature type="chain" id="PRO_5038973509" description="Peptidase inhibitor family I36" evidence="1">
    <location>
        <begin position="28"/>
        <end position="145"/>
    </location>
</feature>
<evidence type="ECO:0008006" key="4">
    <source>
        <dbReference type="Google" id="ProtNLM"/>
    </source>
</evidence>
<gene>
    <name evidence="2" type="ORF">IAG42_13660</name>
</gene>
<dbReference type="KEGG" id="sxn:IAG42_13660"/>
<accession>A0A7H1B754</accession>